<evidence type="ECO:0000313" key="2">
    <source>
        <dbReference type="EMBL" id="MBZ9611069.1"/>
    </source>
</evidence>
<keyword evidence="3" id="KW-1185">Reference proteome</keyword>
<gene>
    <name evidence="2" type="ORF">I4W93_005630</name>
</gene>
<dbReference type="Proteomes" id="UP000663814">
    <property type="component" value="Unassembled WGS sequence"/>
</dbReference>
<sequence length="80" mass="9443">MRDAELNDVSQLDGPGWRVVWYAWAIFLPICWCNNASDPVLNPVNVKKFATRKDWWLAAWFFLSGYMFIALIIIDEIFWS</sequence>
<protein>
    <submittedName>
        <fullName evidence="2">Uncharacterized protein</fullName>
    </submittedName>
</protein>
<keyword evidence="1" id="KW-0472">Membrane</keyword>
<keyword evidence="1" id="KW-1133">Transmembrane helix</keyword>
<organism evidence="2 3">
    <name type="scientific">Rheinheimera maricola</name>
    <dbReference type="NCBI Taxonomy" id="2793282"/>
    <lineage>
        <taxon>Bacteria</taxon>
        <taxon>Pseudomonadati</taxon>
        <taxon>Pseudomonadota</taxon>
        <taxon>Gammaproteobacteria</taxon>
        <taxon>Chromatiales</taxon>
        <taxon>Chromatiaceae</taxon>
        <taxon>Rheinheimera</taxon>
    </lineage>
</organism>
<keyword evidence="1" id="KW-0812">Transmembrane</keyword>
<feature type="transmembrane region" description="Helical" evidence="1">
    <location>
        <begin position="16"/>
        <end position="34"/>
    </location>
</feature>
<evidence type="ECO:0000256" key="1">
    <source>
        <dbReference type="SAM" id="Phobius"/>
    </source>
</evidence>
<name>A0ABS7X799_9GAMM</name>
<accession>A0ABS7X799</accession>
<reference evidence="2 3" key="2">
    <citation type="submission" date="2021-08" db="EMBL/GenBank/DDBJ databases">
        <title>Rheinheimera aquimaris sp. nov., isolated from seawater of the East Sea in Korea.</title>
        <authorList>
            <person name="Kim K.H."/>
            <person name="Wenting R."/>
            <person name="Kim K.R."/>
            <person name="Jeon C.O."/>
        </authorList>
    </citation>
    <scope>NUCLEOTIDE SEQUENCE [LARGE SCALE GENOMIC DNA]</scope>
    <source>
        <strain evidence="2 3">MA-13</strain>
    </source>
</reference>
<dbReference type="RefSeq" id="WP_205310368.1">
    <property type="nucleotide sequence ID" value="NZ_JAERPS020000001.1"/>
</dbReference>
<comment type="caution">
    <text evidence="2">The sequence shown here is derived from an EMBL/GenBank/DDBJ whole genome shotgun (WGS) entry which is preliminary data.</text>
</comment>
<reference evidence="2 3" key="1">
    <citation type="submission" date="2020-12" db="EMBL/GenBank/DDBJ databases">
        <authorList>
            <person name="Ruan W."/>
            <person name="Khan S.A."/>
            <person name="Jeon C.O."/>
        </authorList>
    </citation>
    <scope>NUCLEOTIDE SEQUENCE [LARGE SCALE GENOMIC DNA]</scope>
    <source>
        <strain evidence="2 3">MA-13</strain>
    </source>
</reference>
<dbReference type="EMBL" id="JAERPS020000001">
    <property type="protein sequence ID" value="MBZ9611069.1"/>
    <property type="molecule type" value="Genomic_DNA"/>
</dbReference>
<feature type="transmembrane region" description="Helical" evidence="1">
    <location>
        <begin position="55"/>
        <end position="74"/>
    </location>
</feature>
<evidence type="ECO:0000313" key="3">
    <source>
        <dbReference type="Proteomes" id="UP000663814"/>
    </source>
</evidence>
<proteinExistence type="predicted"/>